<sequence>MHRNGTVPFFLLAPVNLAATPTALAWVGLHCDVCDVWEVLEPFCVNAQICNLIPVLNTSSRKLRCGRLQEEPKTKMH</sequence>
<evidence type="ECO:0000313" key="2">
    <source>
        <dbReference type="EMBL" id="KAE9046591.1"/>
    </source>
</evidence>
<evidence type="ECO:0000256" key="1">
    <source>
        <dbReference type="SAM" id="SignalP"/>
    </source>
</evidence>
<evidence type="ECO:0008006" key="6">
    <source>
        <dbReference type="Google" id="ProtNLM"/>
    </source>
</evidence>
<feature type="signal peptide" evidence="1">
    <location>
        <begin position="1"/>
        <end position="25"/>
    </location>
</feature>
<dbReference type="Proteomes" id="UP000429607">
    <property type="component" value="Unassembled WGS sequence"/>
</dbReference>
<keyword evidence="1" id="KW-0732">Signal</keyword>
<dbReference type="EMBL" id="QXFV01000184">
    <property type="protein sequence ID" value="KAE9046591.1"/>
    <property type="molecule type" value="Genomic_DNA"/>
</dbReference>
<reference evidence="2 4" key="1">
    <citation type="submission" date="2018-09" db="EMBL/GenBank/DDBJ databases">
        <title>Genomic investigation of the strawberry pathogen Phytophthora fragariae indicates pathogenicity is determined by transcriptional variation in three key races.</title>
        <authorList>
            <person name="Adams T.M."/>
            <person name="Armitage A.D."/>
            <person name="Sobczyk M.K."/>
            <person name="Bates H.J."/>
            <person name="Dunwell J.M."/>
            <person name="Nellist C.F."/>
            <person name="Harrison R.J."/>
        </authorList>
    </citation>
    <scope>NUCLEOTIDE SEQUENCE [LARGE SCALE GENOMIC DNA]</scope>
    <source>
        <strain evidence="2 4">SCRP249</strain>
        <strain evidence="3 5">SCRP333</strain>
    </source>
</reference>
<dbReference type="EMBL" id="QXFT01000180">
    <property type="protein sequence ID" value="KAE9351835.1"/>
    <property type="molecule type" value="Genomic_DNA"/>
</dbReference>
<dbReference type="AlphaFoldDB" id="A0A6A3NZA1"/>
<gene>
    <name evidence="2" type="ORF">PR001_g4497</name>
    <name evidence="3" type="ORF">PR003_g4688</name>
</gene>
<feature type="chain" id="PRO_5036165437" description="Secreted protein" evidence="1">
    <location>
        <begin position="26"/>
        <end position="77"/>
    </location>
</feature>
<keyword evidence="5" id="KW-1185">Reference proteome</keyword>
<accession>A0A6A3NZA1</accession>
<proteinExistence type="predicted"/>
<evidence type="ECO:0000313" key="4">
    <source>
        <dbReference type="Proteomes" id="UP000429607"/>
    </source>
</evidence>
<evidence type="ECO:0000313" key="3">
    <source>
        <dbReference type="EMBL" id="KAE9351835.1"/>
    </source>
</evidence>
<evidence type="ECO:0000313" key="5">
    <source>
        <dbReference type="Proteomes" id="UP000434957"/>
    </source>
</evidence>
<name>A0A6A3NZA1_9STRA</name>
<comment type="caution">
    <text evidence="2">The sequence shown here is derived from an EMBL/GenBank/DDBJ whole genome shotgun (WGS) entry which is preliminary data.</text>
</comment>
<protein>
    <recommendedName>
        <fullName evidence="6">Secreted protein</fullName>
    </recommendedName>
</protein>
<dbReference type="Proteomes" id="UP000434957">
    <property type="component" value="Unassembled WGS sequence"/>
</dbReference>
<organism evidence="2 4">
    <name type="scientific">Phytophthora rubi</name>
    <dbReference type="NCBI Taxonomy" id="129364"/>
    <lineage>
        <taxon>Eukaryota</taxon>
        <taxon>Sar</taxon>
        <taxon>Stramenopiles</taxon>
        <taxon>Oomycota</taxon>
        <taxon>Peronosporomycetes</taxon>
        <taxon>Peronosporales</taxon>
        <taxon>Peronosporaceae</taxon>
        <taxon>Phytophthora</taxon>
    </lineage>
</organism>